<dbReference type="Proteomes" id="UP001148838">
    <property type="component" value="Unassembled WGS sequence"/>
</dbReference>
<evidence type="ECO:0000313" key="2">
    <source>
        <dbReference type="Proteomes" id="UP001148838"/>
    </source>
</evidence>
<protein>
    <submittedName>
        <fullName evidence="1">Uncharacterized protein</fullName>
    </submittedName>
</protein>
<evidence type="ECO:0000313" key="1">
    <source>
        <dbReference type="EMBL" id="KAJ4426306.1"/>
    </source>
</evidence>
<reference evidence="1 2" key="1">
    <citation type="journal article" date="2022" name="Allergy">
        <title>Genome assembly and annotation of Periplaneta americana reveal a comprehensive cockroach allergen profile.</title>
        <authorList>
            <person name="Wang L."/>
            <person name="Xiong Q."/>
            <person name="Saelim N."/>
            <person name="Wang L."/>
            <person name="Nong W."/>
            <person name="Wan A.T."/>
            <person name="Shi M."/>
            <person name="Liu X."/>
            <person name="Cao Q."/>
            <person name="Hui J.H.L."/>
            <person name="Sookrung N."/>
            <person name="Leung T.F."/>
            <person name="Tungtrongchitr A."/>
            <person name="Tsui S.K.W."/>
        </authorList>
    </citation>
    <scope>NUCLEOTIDE SEQUENCE [LARGE SCALE GENOMIC DNA]</scope>
    <source>
        <strain evidence="1">PWHHKU_190912</strain>
    </source>
</reference>
<gene>
    <name evidence="1" type="ORF">ANN_27120</name>
</gene>
<sequence length="167" mass="19787">MLTRMTTKYVMKKHYHVIFLLYSIRFIRNQCYKVSCSSSCFVLAVNTEEMKAIKSFWIGENMPWKTVDFLNGSLILDIEMNYLQEFYVVFTCYEKYQIRHGNSCLGNTKHQVICICLRISWIFYTLSLCSQNEYGAFDLYCGMLPYATDNKYPAYDLPVQNTVRKRL</sequence>
<organism evidence="1 2">
    <name type="scientific">Periplaneta americana</name>
    <name type="common">American cockroach</name>
    <name type="synonym">Blatta americana</name>
    <dbReference type="NCBI Taxonomy" id="6978"/>
    <lineage>
        <taxon>Eukaryota</taxon>
        <taxon>Metazoa</taxon>
        <taxon>Ecdysozoa</taxon>
        <taxon>Arthropoda</taxon>
        <taxon>Hexapoda</taxon>
        <taxon>Insecta</taxon>
        <taxon>Pterygota</taxon>
        <taxon>Neoptera</taxon>
        <taxon>Polyneoptera</taxon>
        <taxon>Dictyoptera</taxon>
        <taxon>Blattodea</taxon>
        <taxon>Blattoidea</taxon>
        <taxon>Blattidae</taxon>
        <taxon>Blattinae</taxon>
        <taxon>Periplaneta</taxon>
    </lineage>
</organism>
<comment type="caution">
    <text evidence="1">The sequence shown here is derived from an EMBL/GenBank/DDBJ whole genome shotgun (WGS) entry which is preliminary data.</text>
</comment>
<dbReference type="EMBL" id="JAJSOF020000040">
    <property type="protein sequence ID" value="KAJ4426306.1"/>
    <property type="molecule type" value="Genomic_DNA"/>
</dbReference>
<accession>A0ABQ8RX63</accession>
<keyword evidence="2" id="KW-1185">Reference proteome</keyword>
<proteinExistence type="predicted"/>
<name>A0ABQ8RX63_PERAM</name>